<sequence>MDSTGYWFGNQLQMAITLIYKGRVAKGHEPVLLVLSSWRAARCTREEFRWKLRGAEDARSPQIFRKFEWNLRGHPFEDSPFDTVTMDHTECVRNSCGTFSYGEQRKTRGEISAAKIFLPCAPNYWTLGILPGPAEVAMIPQDFLSAKIPPVLTLPVTIARFSNLSIINNEHKVASQTSYEVIKEFAAKKAHKMKF</sequence>
<accession>A0A7R8VN99</accession>
<organism evidence="1">
    <name type="scientific">Timema douglasi</name>
    <name type="common">Walking stick</name>
    <dbReference type="NCBI Taxonomy" id="61478"/>
    <lineage>
        <taxon>Eukaryota</taxon>
        <taxon>Metazoa</taxon>
        <taxon>Ecdysozoa</taxon>
        <taxon>Arthropoda</taxon>
        <taxon>Hexapoda</taxon>
        <taxon>Insecta</taxon>
        <taxon>Pterygota</taxon>
        <taxon>Neoptera</taxon>
        <taxon>Polyneoptera</taxon>
        <taxon>Phasmatodea</taxon>
        <taxon>Timematodea</taxon>
        <taxon>Timematoidea</taxon>
        <taxon>Timematidae</taxon>
        <taxon>Timema</taxon>
    </lineage>
</organism>
<evidence type="ECO:0000313" key="1">
    <source>
        <dbReference type="EMBL" id="CAD7200089.1"/>
    </source>
</evidence>
<gene>
    <name evidence="1" type="ORF">TDIB3V08_LOCUS6320</name>
</gene>
<dbReference type="AlphaFoldDB" id="A0A7R8VN99"/>
<protein>
    <submittedName>
        <fullName evidence="1">Uncharacterized protein</fullName>
    </submittedName>
</protein>
<dbReference type="EMBL" id="OA567242">
    <property type="protein sequence ID" value="CAD7200089.1"/>
    <property type="molecule type" value="Genomic_DNA"/>
</dbReference>
<name>A0A7R8VN99_TIMDO</name>
<reference evidence="1" key="1">
    <citation type="submission" date="2020-11" db="EMBL/GenBank/DDBJ databases">
        <authorList>
            <person name="Tran Van P."/>
        </authorList>
    </citation>
    <scope>NUCLEOTIDE SEQUENCE</scope>
</reference>
<proteinExistence type="predicted"/>